<dbReference type="AlphaFoldDB" id="A0A930MY68"/>
<evidence type="ECO:0000256" key="6">
    <source>
        <dbReference type="ARBA" id="ARBA00022825"/>
    </source>
</evidence>
<dbReference type="RefSeq" id="WP_273158237.1">
    <property type="nucleotide sequence ID" value="NZ_JABZSJ010000002.1"/>
</dbReference>
<dbReference type="Gene3D" id="2.40.10.10">
    <property type="entry name" value="Trypsin-like serine proteases"/>
    <property type="match status" value="1"/>
</dbReference>
<comment type="function">
    <text evidence="7">Catalyzes the removal of dipeptides from the N-terminus of oligopeptides.</text>
</comment>
<dbReference type="Proteomes" id="UP000771736">
    <property type="component" value="Unassembled WGS sequence"/>
</dbReference>
<comment type="similarity">
    <text evidence="1 7">Belongs to the peptidase S46 family.</text>
</comment>
<evidence type="ECO:0000313" key="8">
    <source>
        <dbReference type="EMBL" id="MBF1383438.1"/>
    </source>
</evidence>
<evidence type="ECO:0000313" key="9">
    <source>
        <dbReference type="Proteomes" id="UP000771736"/>
    </source>
</evidence>
<evidence type="ECO:0000256" key="7">
    <source>
        <dbReference type="RuleBase" id="RU366067"/>
    </source>
</evidence>
<comment type="caution">
    <text evidence="8">The sequence shown here is derived from an EMBL/GenBank/DDBJ whole genome shotgun (WGS) entry which is preliminary data.</text>
</comment>
<evidence type="ECO:0000256" key="4">
    <source>
        <dbReference type="ARBA" id="ARBA00022729"/>
    </source>
</evidence>
<dbReference type="EC" id="3.4.14.-" evidence="7"/>
<dbReference type="Pfam" id="PF10459">
    <property type="entry name" value="Peptidase_S46"/>
    <property type="match status" value="1"/>
</dbReference>
<keyword evidence="5 7" id="KW-0378">Hydrolase</keyword>
<dbReference type="GO" id="GO:0006508">
    <property type="term" value="P:proteolysis"/>
    <property type="evidence" value="ECO:0007669"/>
    <property type="project" value="UniProtKB-KW"/>
</dbReference>
<feature type="signal peptide" evidence="7">
    <location>
        <begin position="1"/>
        <end position="20"/>
    </location>
</feature>
<dbReference type="EMBL" id="JABZSJ010000002">
    <property type="protein sequence ID" value="MBF1383438.1"/>
    <property type="molecule type" value="Genomic_DNA"/>
</dbReference>
<dbReference type="GO" id="GO:0043171">
    <property type="term" value="P:peptide catabolic process"/>
    <property type="evidence" value="ECO:0007669"/>
    <property type="project" value="UniProtKB-UniRule"/>
</dbReference>
<dbReference type="InterPro" id="IPR043504">
    <property type="entry name" value="Peptidase_S1_PA_chymotrypsin"/>
</dbReference>
<sequence length="707" mass="80453">MKKSTLLLAGLLALNTTSKADEGMWTLFNLPDVIYTQMVDYGFKLPCDMLYNSPNAISNYVVNFSGFCSGVVVSPEGLVFTNHHCGFGAINALSTVEHDYMRDGFYAKSYVEELPCERTFVSFMRSQEDITDRIAPLIANKSLQRQGEIIDSIENVMNAEVKKKDKTLHLEVAPFYERNKFYATTYQDFTDVRLVFTVPKSMGKFGGDTDNWMWPRQTCDFSVFRIYADPKTNGPAAYSKDNVPYRPEHFAPVSLQGYNDKDFAMTIGFPGSTNRYLSSFGIQQRRDIENTARVQSRDIKLAIMKKYMDAEQNVRIQYESKYASSANYWKNSMGMNKCIDSIGLIRQKAEYEGRIKNWLAQQSSKHPSVDVDFVKLEQLYAENRPISQALIYWKESFGRTTEFFTRAFTLNSKLSLTGSAAKPKAQYYEFKDNSSEWHYALDKEVTAAMLQNYAKMVPVEYQPAFFKTVKTKFGGDFNKYTDWLYKTSKVLTKGAKFYPNDTKKFMKDPAVELGRDLKAVFEKLISKSMQLSEAIGAQEKKLTEAKLQMEMDLPHYSDANFTMRLSYGQVGGYKIGSFNSGYFTTAKSIVEKFKQANKVADYKVEPIMMSLLSSGDFGKYTDKNSGELQLCFLTNNDITGGNSGSPMFNGKGELIGLAFDGNWDSLSSDINFDRNLARCIGVDIRFVLFMMDKWGHADRLIKEINAK</sequence>
<protein>
    <recommendedName>
        <fullName evidence="7">Dipeptidyl-peptidase</fullName>
        <ecNumber evidence="7">3.4.14.-</ecNumber>
    </recommendedName>
</protein>
<keyword evidence="3 7" id="KW-0645">Protease</keyword>
<feature type="chain" id="PRO_5038159328" description="Dipeptidyl-peptidase" evidence="7">
    <location>
        <begin position="21"/>
        <end position="707"/>
    </location>
</feature>
<reference evidence="8" key="1">
    <citation type="submission" date="2020-04" db="EMBL/GenBank/DDBJ databases">
        <title>Deep metagenomics examines the oral microbiome during advanced dental caries in children, revealing novel taxa and co-occurrences with host molecules.</title>
        <authorList>
            <person name="Baker J.L."/>
            <person name="Morton J.T."/>
            <person name="Dinis M."/>
            <person name="Alvarez R."/>
            <person name="Tran N.C."/>
            <person name="Knight R."/>
            <person name="Edlund A."/>
        </authorList>
    </citation>
    <scope>NUCLEOTIDE SEQUENCE</scope>
    <source>
        <strain evidence="8">JCVI_44_bin.5</strain>
    </source>
</reference>
<dbReference type="GO" id="GO:0070009">
    <property type="term" value="F:serine-type aminopeptidase activity"/>
    <property type="evidence" value="ECO:0007669"/>
    <property type="project" value="UniProtKB-UniRule"/>
</dbReference>
<proteinExistence type="inferred from homology"/>
<dbReference type="InterPro" id="IPR019500">
    <property type="entry name" value="Pep_S46"/>
</dbReference>
<dbReference type="InterPro" id="IPR009003">
    <property type="entry name" value="Peptidase_S1_PA"/>
</dbReference>
<keyword evidence="4 7" id="KW-0732">Signal</keyword>
<evidence type="ECO:0000256" key="2">
    <source>
        <dbReference type="ARBA" id="ARBA00022438"/>
    </source>
</evidence>
<evidence type="ECO:0000256" key="5">
    <source>
        <dbReference type="ARBA" id="ARBA00022801"/>
    </source>
</evidence>
<accession>A0A930MY68</accession>
<evidence type="ECO:0000256" key="1">
    <source>
        <dbReference type="ARBA" id="ARBA00010491"/>
    </source>
</evidence>
<dbReference type="GO" id="GO:0008239">
    <property type="term" value="F:dipeptidyl-peptidase activity"/>
    <property type="evidence" value="ECO:0007669"/>
    <property type="project" value="UniProtKB-UniRule"/>
</dbReference>
<dbReference type="PANTHER" id="PTHR38469:SF1">
    <property type="entry name" value="PERIPLASMIC PEPTIDASE SUBFAMILY S1B"/>
    <property type="match status" value="1"/>
</dbReference>
<dbReference type="SUPFAM" id="SSF50494">
    <property type="entry name" value="Trypsin-like serine proteases"/>
    <property type="match status" value="1"/>
</dbReference>
<organism evidence="8 9">
    <name type="scientific">Prevotella aurantiaca</name>
    <dbReference type="NCBI Taxonomy" id="596085"/>
    <lineage>
        <taxon>Bacteria</taxon>
        <taxon>Pseudomonadati</taxon>
        <taxon>Bacteroidota</taxon>
        <taxon>Bacteroidia</taxon>
        <taxon>Bacteroidales</taxon>
        <taxon>Prevotellaceae</taxon>
        <taxon>Prevotella</taxon>
    </lineage>
</organism>
<dbReference type="PANTHER" id="PTHR38469">
    <property type="entry name" value="PERIPLASMIC PEPTIDASE SUBFAMILY S1B"/>
    <property type="match status" value="1"/>
</dbReference>
<name>A0A930MY68_9BACT</name>
<evidence type="ECO:0000256" key="3">
    <source>
        <dbReference type="ARBA" id="ARBA00022670"/>
    </source>
</evidence>
<gene>
    <name evidence="8" type="ORF">HXN26_01060</name>
</gene>
<keyword evidence="6 7" id="KW-0720">Serine protease</keyword>
<keyword evidence="2 7" id="KW-0031">Aminopeptidase</keyword>